<keyword evidence="4" id="KW-0732">Signal</keyword>
<reference evidence="7 8" key="1">
    <citation type="submission" date="2015-12" db="EMBL/GenBank/DDBJ databases">
        <title>The genome of Folsomia candida.</title>
        <authorList>
            <person name="Faddeeva A."/>
            <person name="Derks M.F."/>
            <person name="Anvar Y."/>
            <person name="Smit S."/>
            <person name="Van Straalen N."/>
            <person name="Roelofs D."/>
        </authorList>
    </citation>
    <scope>NUCLEOTIDE SEQUENCE [LARGE SCALE GENOMIC DNA]</scope>
    <source>
        <strain evidence="7 8">VU population</strain>
        <tissue evidence="7">Whole body</tissue>
    </source>
</reference>
<keyword evidence="8" id="KW-1185">Reference proteome</keyword>
<feature type="domain" description="Cathepsin propeptide inhibitor" evidence="6">
    <location>
        <begin position="64"/>
        <end position="122"/>
    </location>
</feature>
<dbReference type="GO" id="GO:0008234">
    <property type="term" value="F:cysteine-type peptidase activity"/>
    <property type="evidence" value="ECO:0007669"/>
    <property type="project" value="InterPro"/>
</dbReference>
<dbReference type="EMBL" id="LNIX01000015">
    <property type="protein sequence ID" value="OXA46557.1"/>
    <property type="molecule type" value="Genomic_DNA"/>
</dbReference>
<dbReference type="Pfam" id="PF08246">
    <property type="entry name" value="Inhibitor_I29"/>
    <property type="match status" value="1"/>
</dbReference>
<dbReference type="OrthoDB" id="10253408at2759"/>
<dbReference type="Gene3D" id="3.90.70.10">
    <property type="entry name" value="Cysteine proteinases"/>
    <property type="match status" value="1"/>
</dbReference>
<dbReference type="SMART" id="SM00848">
    <property type="entry name" value="Inhibitor_I29"/>
    <property type="match status" value="1"/>
</dbReference>
<feature type="signal peptide" evidence="4">
    <location>
        <begin position="1"/>
        <end position="21"/>
    </location>
</feature>
<organism evidence="7 8">
    <name type="scientific">Folsomia candida</name>
    <name type="common">Springtail</name>
    <dbReference type="NCBI Taxonomy" id="158441"/>
    <lineage>
        <taxon>Eukaryota</taxon>
        <taxon>Metazoa</taxon>
        <taxon>Ecdysozoa</taxon>
        <taxon>Arthropoda</taxon>
        <taxon>Hexapoda</taxon>
        <taxon>Collembola</taxon>
        <taxon>Entomobryomorpha</taxon>
        <taxon>Isotomoidea</taxon>
        <taxon>Isotomidae</taxon>
        <taxon>Proisotominae</taxon>
        <taxon>Folsomia</taxon>
    </lineage>
</organism>
<dbReference type="GO" id="GO:0006508">
    <property type="term" value="P:proteolysis"/>
    <property type="evidence" value="ECO:0007669"/>
    <property type="project" value="InterPro"/>
</dbReference>
<evidence type="ECO:0000256" key="1">
    <source>
        <dbReference type="ARBA" id="ARBA00008455"/>
    </source>
</evidence>
<evidence type="ECO:0000256" key="3">
    <source>
        <dbReference type="SAM" id="MobiDB-lite"/>
    </source>
</evidence>
<dbReference type="InterPro" id="IPR038765">
    <property type="entry name" value="Papain-like_cys_pep_sf"/>
</dbReference>
<dbReference type="InterPro" id="IPR039417">
    <property type="entry name" value="Peptidase_C1A_papain-like"/>
</dbReference>
<evidence type="ECO:0000256" key="4">
    <source>
        <dbReference type="SAM" id="SignalP"/>
    </source>
</evidence>
<dbReference type="SMART" id="SM00645">
    <property type="entry name" value="Pept_C1"/>
    <property type="match status" value="1"/>
</dbReference>
<dbReference type="STRING" id="158441.A0A226DPH4"/>
<feature type="compositionally biased region" description="Polar residues" evidence="3">
    <location>
        <begin position="139"/>
        <end position="152"/>
    </location>
</feature>
<proteinExistence type="inferred from homology"/>
<dbReference type="SUPFAM" id="SSF54001">
    <property type="entry name" value="Cysteine proteinases"/>
    <property type="match status" value="1"/>
</dbReference>
<evidence type="ECO:0000313" key="7">
    <source>
        <dbReference type="EMBL" id="OXA46557.1"/>
    </source>
</evidence>
<dbReference type="CDD" id="cd02248">
    <property type="entry name" value="Peptidase_C1A"/>
    <property type="match status" value="1"/>
</dbReference>
<keyword evidence="2" id="KW-1015">Disulfide bond</keyword>
<gene>
    <name evidence="7" type="ORF">Fcan01_18582</name>
</gene>
<comment type="similarity">
    <text evidence="1">Belongs to the peptidase C1 family.</text>
</comment>
<feature type="domain" description="Peptidase C1A papain C-terminal" evidence="5">
    <location>
        <begin position="150"/>
        <end position="365"/>
    </location>
</feature>
<evidence type="ECO:0000259" key="6">
    <source>
        <dbReference type="SMART" id="SM00848"/>
    </source>
</evidence>
<accession>A0A226DPH4</accession>
<name>A0A226DPH4_FOLCA</name>
<dbReference type="InterPro" id="IPR013201">
    <property type="entry name" value="Prot_inhib_I29"/>
</dbReference>
<evidence type="ECO:0000256" key="2">
    <source>
        <dbReference type="ARBA" id="ARBA00023157"/>
    </source>
</evidence>
<protein>
    <submittedName>
        <fullName evidence="7">Cathepsin L-like proteinase</fullName>
    </submittedName>
</protein>
<dbReference type="InterPro" id="IPR013128">
    <property type="entry name" value="Peptidase_C1A"/>
</dbReference>
<feature type="chain" id="PRO_5018725429" evidence="4">
    <location>
        <begin position="22"/>
        <end position="373"/>
    </location>
</feature>
<dbReference type="PRINTS" id="PR00705">
    <property type="entry name" value="PAPAIN"/>
</dbReference>
<comment type="caution">
    <text evidence="7">The sequence shown here is derived from an EMBL/GenBank/DDBJ whole genome shotgun (WGS) entry which is preliminary data.</text>
</comment>
<dbReference type="InterPro" id="IPR000668">
    <property type="entry name" value="Peptidase_C1A_C"/>
</dbReference>
<dbReference type="Proteomes" id="UP000198287">
    <property type="component" value="Unassembled WGS sequence"/>
</dbReference>
<dbReference type="Pfam" id="PF00112">
    <property type="entry name" value="Peptidase_C1"/>
    <property type="match status" value="1"/>
</dbReference>
<dbReference type="AlphaFoldDB" id="A0A226DPH4"/>
<evidence type="ECO:0000259" key="5">
    <source>
        <dbReference type="SMART" id="SM00645"/>
    </source>
</evidence>
<dbReference type="PANTHER" id="PTHR12411">
    <property type="entry name" value="CYSTEINE PROTEASE FAMILY C1-RELATED"/>
    <property type="match status" value="1"/>
</dbReference>
<dbReference type="OMA" id="EQMACRT"/>
<sequence length="373" mass="40290">MKVIIKAVVVLLVTLSNGAFSNKIDTLLNSDGIFENMGVDTFSSDPLTSLSAVLSNPVNVNKAYDNFRRKHNKTTESSSESSKSTFKTNLLKIASHNTKARNGKASYEMGVNKFSDMTIDQVISQHTGYKGNSTEENHSSPSSRQTRATPPQSIDWRNYGLVTPVRNQGGCGSCVLFSVTACLESYYTLTHGQRQIDLAEQELLDCAQGANYPGNNGCDGNGFGPTFKYIKDIGETTEGEYGYTGRQSSCRAGGKSHPAKTPNYWSIAARDENALKNAVGLRGPVSVAIHVNDAWVNYRSGVFDAPCSGGRNHAVLAVGYGSEGGKDYWIVKNQWGNGWGDGGYIKMRRNYGNLCDIAGDAVSCNPDVEIALG</sequence>
<dbReference type="FunFam" id="3.90.70.10:FF:000332">
    <property type="entry name" value="Cathepsin L1"/>
    <property type="match status" value="1"/>
</dbReference>
<evidence type="ECO:0000313" key="8">
    <source>
        <dbReference type="Proteomes" id="UP000198287"/>
    </source>
</evidence>
<feature type="region of interest" description="Disordered" evidence="3">
    <location>
        <begin position="128"/>
        <end position="155"/>
    </location>
</feature>